<feature type="domain" description="C2H2-type" evidence="3">
    <location>
        <begin position="61"/>
        <end position="89"/>
    </location>
</feature>
<dbReference type="PANTHER" id="PTHR33936">
    <property type="entry name" value="PROTEIN CBG17840"/>
    <property type="match status" value="1"/>
</dbReference>
<dbReference type="SUPFAM" id="SSF57667">
    <property type="entry name" value="beta-beta-alpha zinc fingers"/>
    <property type="match status" value="1"/>
</dbReference>
<dbReference type="EMBL" id="BMAW01118262">
    <property type="protein sequence ID" value="GFT78927.1"/>
    <property type="molecule type" value="Genomic_DNA"/>
</dbReference>
<keyword evidence="1" id="KW-0479">Metal-binding</keyword>
<sequence>MSCENSDKRLIFVQTKNRSFSGLKKQSYCEKCGITFGAKKSLYVHVRKFHPAESRPISGNLICGICSEKFRLTVNLNEHLQNVHNIELKFSNENFYSEDDFLNWKEKTAKESVSSFTIKNSYFKEDGLKLTNYVCNRSGAANPELNRTRMMKASGSVKCGYTCPAMMAVSRRTIDQVTEISVQYQSVHVGHNLDAGKFRLTSGERSVLASSLELGIPMTKILDKTKEVFSPSKRFGLITRKDLYNVRRDFILKKDNLVQTSMKARKNNLEQTDHNLVIDGNQEIENETIVSTLHNVSLESERNDVLTALKNIERHVNNLTSIDKLRDAKKYVIALETLLGSSITTTNLSNSLAALPKGSNAPSNKNIKRQSVLVNKKKRAKQNRRQ</sequence>
<evidence type="ECO:0000259" key="3">
    <source>
        <dbReference type="PROSITE" id="PS50157"/>
    </source>
</evidence>
<feature type="domain" description="C2H2-type" evidence="3">
    <location>
        <begin position="27"/>
        <end position="55"/>
    </location>
</feature>
<dbReference type="OrthoDB" id="10031901at2759"/>
<dbReference type="Gene3D" id="3.30.160.60">
    <property type="entry name" value="Classic Zinc Finger"/>
    <property type="match status" value="1"/>
</dbReference>
<protein>
    <submittedName>
        <fullName evidence="4">C2H2-type domain-containing protein</fullName>
    </submittedName>
</protein>
<dbReference type="PANTHER" id="PTHR33936:SF24">
    <property type="entry name" value="C2H2-TYPE DOMAIN-CONTAINING PROTEIN"/>
    <property type="match status" value="1"/>
</dbReference>
<name>A0A8X6PMG9_NEPPI</name>
<dbReference type="AlphaFoldDB" id="A0A8X6PMG9"/>
<reference evidence="4" key="1">
    <citation type="submission" date="2020-08" db="EMBL/GenBank/DDBJ databases">
        <title>Multicomponent nature underlies the extraordinary mechanical properties of spider dragline silk.</title>
        <authorList>
            <person name="Kono N."/>
            <person name="Nakamura H."/>
            <person name="Mori M."/>
            <person name="Yoshida Y."/>
            <person name="Ohtoshi R."/>
            <person name="Malay A.D."/>
            <person name="Moran D.A.P."/>
            <person name="Tomita M."/>
            <person name="Numata K."/>
            <person name="Arakawa K."/>
        </authorList>
    </citation>
    <scope>NUCLEOTIDE SEQUENCE</scope>
</reference>
<dbReference type="PROSITE" id="PS00028">
    <property type="entry name" value="ZINC_FINGER_C2H2_1"/>
    <property type="match status" value="2"/>
</dbReference>
<comment type="caution">
    <text evidence="4">The sequence shown here is derived from an EMBL/GenBank/DDBJ whole genome shotgun (WGS) entry which is preliminary data.</text>
</comment>
<feature type="compositionally biased region" description="Basic residues" evidence="2">
    <location>
        <begin position="375"/>
        <end position="386"/>
    </location>
</feature>
<evidence type="ECO:0000313" key="4">
    <source>
        <dbReference type="EMBL" id="GFT78927.1"/>
    </source>
</evidence>
<dbReference type="SMART" id="SM00355">
    <property type="entry name" value="ZnF_C2H2"/>
    <property type="match status" value="2"/>
</dbReference>
<organism evidence="4 5">
    <name type="scientific">Nephila pilipes</name>
    <name type="common">Giant wood spider</name>
    <name type="synonym">Nephila maculata</name>
    <dbReference type="NCBI Taxonomy" id="299642"/>
    <lineage>
        <taxon>Eukaryota</taxon>
        <taxon>Metazoa</taxon>
        <taxon>Ecdysozoa</taxon>
        <taxon>Arthropoda</taxon>
        <taxon>Chelicerata</taxon>
        <taxon>Arachnida</taxon>
        <taxon>Araneae</taxon>
        <taxon>Araneomorphae</taxon>
        <taxon>Entelegynae</taxon>
        <taxon>Araneoidea</taxon>
        <taxon>Nephilidae</taxon>
        <taxon>Nephila</taxon>
    </lineage>
</organism>
<accession>A0A8X6PMG9</accession>
<dbReference type="Proteomes" id="UP000887013">
    <property type="component" value="Unassembled WGS sequence"/>
</dbReference>
<dbReference type="InterPro" id="IPR036236">
    <property type="entry name" value="Znf_C2H2_sf"/>
</dbReference>
<proteinExistence type="predicted"/>
<evidence type="ECO:0000313" key="5">
    <source>
        <dbReference type="Proteomes" id="UP000887013"/>
    </source>
</evidence>
<dbReference type="InterPro" id="IPR052797">
    <property type="entry name" value="RegFact_GeneExpr_CellDeath"/>
</dbReference>
<keyword evidence="5" id="KW-1185">Reference proteome</keyword>
<keyword evidence="1" id="KW-0862">Zinc</keyword>
<evidence type="ECO:0000256" key="1">
    <source>
        <dbReference type="PROSITE-ProRule" id="PRU00042"/>
    </source>
</evidence>
<evidence type="ECO:0000256" key="2">
    <source>
        <dbReference type="SAM" id="MobiDB-lite"/>
    </source>
</evidence>
<dbReference type="GO" id="GO:0008270">
    <property type="term" value="F:zinc ion binding"/>
    <property type="evidence" value="ECO:0007669"/>
    <property type="project" value="UniProtKB-KW"/>
</dbReference>
<gene>
    <name evidence="4" type="primary">AVEN_239909_1</name>
    <name evidence="4" type="ORF">NPIL_703351</name>
</gene>
<feature type="region of interest" description="Disordered" evidence="2">
    <location>
        <begin position="355"/>
        <end position="386"/>
    </location>
</feature>
<dbReference type="InterPro" id="IPR013087">
    <property type="entry name" value="Znf_C2H2_type"/>
</dbReference>
<dbReference type="PROSITE" id="PS50157">
    <property type="entry name" value="ZINC_FINGER_C2H2_2"/>
    <property type="match status" value="2"/>
</dbReference>
<keyword evidence="1" id="KW-0863">Zinc-finger</keyword>